<dbReference type="GO" id="GO:0006637">
    <property type="term" value="P:acyl-CoA metabolic process"/>
    <property type="evidence" value="ECO:0007669"/>
    <property type="project" value="TreeGrafter"/>
</dbReference>
<dbReference type="InterPro" id="IPR045851">
    <property type="entry name" value="AMP-bd_C_sf"/>
</dbReference>
<gene>
    <name evidence="6" type="ORF">UFOPK3099_01598</name>
</gene>
<evidence type="ECO:0000256" key="1">
    <source>
        <dbReference type="ARBA" id="ARBA00006432"/>
    </source>
</evidence>
<dbReference type="InterPro" id="IPR025110">
    <property type="entry name" value="AMP-bd_C"/>
</dbReference>
<evidence type="ECO:0000313" key="6">
    <source>
        <dbReference type="EMBL" id="CAB4824640.1"/>
    </source>
</evidence>
<dbReference type="PANTHER" id="PTHR43605">
    <property type="entry name" value="ACYL-COENZYME A SYNTHETASE"/>
    <property type="match status" value="1"/>
</dbReference>
<dbReference type="SUPFAM" id="SSF56801">
    <property type="entry name" value="Acetyl-CoA synthetase-like"/>
    <property type="match status" value="1"/>
</dbReference>
<keyword evidence="3" id="KW-0547">Nucleotide-binding</keyword>
<reference evidence="6" key="1">
    <citation type="submission" date="2020-05" db="EMBL/GenBank/DDBJ databases">
        <authorList>
            <person name="Chiriac C."/>
            <person name="Salcher M."/>
            <person name="Ghai R."/>
            <person name="Kavagutti S V."/>
        </authorList>
    </citation>
    <scope>NUCLEOTIDE SEQUENCE</scope>
</reference>
<name>A0A6J6ZWJ1_9ZZZZ</name>
<dbReference type="PANTHER" id="PTHR43605:SF10">
    <property type="entry name" value="ACYL-COA SYNTHETASE MEDIUM CHAIN FAMILY MEMBER 3"/>
    <property type="match status" value="1"/>
</dbReference>
<dbReference type="EMBL" id="CAFAAV010000121">
    <property type="protein sequence ID" value="CAB4824640.1"/>
    <property type="molecule type" value="Genomic_DNA"/>
</dbReference>
<sequence length="73" mass="8114">MREAAVVGAPDRRYGEIVKAVVVLDDTQPAPTVEELQLHVRNLLAHFKTPAIVLFADELPRNASGKVLRRKLI</sequence>
<evidence type="ECO:0000256" key="4">
    <source>
        <dbReference type="ARBA" id="ARBA00022840"/>
    </source>
</evidence>
<proteinExistence type="inferred from homology"/>
<evidence type="ECO:0000256" key="2">
    <source>
        <dbReference type="ARBA" id="ARBA00022598"/>
    </source>
</evidence>
<dbReference type="InterPro" id="IPR051087">
    <property type="entry name" value="Mitochondrial_ACSM"/>
</dbReference>
<evidence type="ECO:0000259" key="5">
    <source>
        <dbReference type="Pfam" id="PF13193"/>
    </source>
</evidence>
<dbReference type="GO" id="GO:0015645">
    <property type="term" value="F:fatty acid ligase activity"/>
    <property type="evidence" value="ECO:0007669"/>
    <property type="project" value="TreeGrafter"/>
</dbReference>
<protein>
    <submittedName>
        <fullName evidence="6">Unannotated protein</fullName>
    </submittedName>
</protein>
<evidence type="ECO:0000256" key="3">
    <source>
        <dbReference type="ARBA" id="ARBA00022741"/>
    </source>
</evidence>
<comment type="similarity">
    <text evidence="1">Belongs to the ATP-dependent AMP-binding enzyme family.</text>
</comment>
<dbReference type="Gene3D" id="3.30.300.30">
    <property type="match status" value="1"/>
</dbReference>
<dbReference type="GO" id="GO:0006633">
    <property type="term" value="P:fatty acid biosynthetic process"/>
    <property type="evidence" value="ECO:0007669"/>
    <property type="project" value="TreeGrafter"/>
</dbReference>
<accession>A0A6J6ZWJ1</accession>
<dbReference type="AlphaFoldDB" id="A0A6J6ZWJ1"/>
<dbReference type="Pfam" id="PF13193">
    <property type="entry name" value="AMP-binding_C"/>
    <property type="match status" value="1"/>
</dbReference>
<feature type="domain" description="AMP-binding enzyme C-terminal" evidence="5">
    <location>
        <begin position="2"/>
        <end position="66"/>
    </location>
</feature>
<keyword evidence="2" id="KW-0436">Ligase</keyword>
<organism evidence="6">
    <name type="scientific">freshwater metagenome</name>
    <dbReference type="NCBI Taxonomy" id="449393"/>
    <lineage>
        <taxon>unclassified sequences</taxon>
        <taxon>metagenomes</taxon>
        <taxon>ecological metagenomes</taxon>
    </lineage>
</organism>
<dbReference type="GO" id="GO:0005524">
    <property type="term" value="F:ATP binding"/>
    <property type="evidence" value="ECO:0007669"/>
    <property type="project" value="UniProtKB-KW"/>
</dbReference>
<keyword evidence="4" id="KW-0067">ATP-binding</keyword>
<dbReference type="GO" id="GO:0004321">
    <property type="term" value="F:fatty-acyl-CoA synthase activity"/>
    <property type="evidence" value="ECO:0007669"/>
    <property type="project" value="TreeGrafter"/>
</dbReference>